<protein>
    <submittedName>
        <fullName evidence="6">ARAD1A05038p</fullName>
    </submittedName>
</protein>
<dbReference type="PANTHER" id="PTHR21286">
    <property type="entry name" value="NUCLEAR PORE COMPLEX PROTEIN NUP160"/>
    <property type="match status" value="1"/>
</dbReference>
<keyword evidence="2" id="KW-0813">Transport</keyword>
<reference evidence="6" key="2">
    <citation type="submission" date="2014-06" db="EMBL/GenBank/DDBJ databases">
        <title>The complete genome of Blastobotrys (Arxula) adeninivorans LS3 - a yeast of biotechnological interest.</title>
        <authorList>
            <person name="Kunze G."/>
            <person name="Gaillardin C."/>
            <person name="Czernicka M."/>
            <person name="Durrens P."/>
            <person name="Martin T."/>
            <person name="Boer E."/>
            <person name="Gabaldon T."/>
            <person name="Cruz J."/>
            <person name="Talla E."/>
            <person name="Marck C."/>
            <person name="Goffeau A."/>
            <person name="Barbe V."/>
            <person name="Baret P."/>
            <person name="Baronian K."/>
            <person name="Beier S."/>
            <person name="Bleykasten C."/>
            <person name="Bode R."/>
            <person name="Casaregola S."/>
            <person name="Despons L."/>
            <person name="Fairhead C."/>
            <person name="Giersberg M."/>
            <person name="Gierski P."/>
            <person name="Hahnel U."/>
            <person name="Hartmann A."/>
            <person name="Jankowska D."/>
            <person name="Jubin C."/>
            <person name="Jung P."/>
            <person name="Lafontaine I."/>
            <person name="Leh-Louis V."/>
            <person name="Lemaire M."/>
            <person name="Marcet-Houben M."/>
            <person name="Mascher M."/>
            <person name="Morel G."/>
            <person name="Richard G.-F."/>
            <person name="Riechen J."/>
            <person name="Sacerdot C."/>
            <person name="Sarkar A."/>
            <person name="Savel G."/>
            <person name="Schacherer J."/>
            <person name="Sherman D."/>
            <person name="Straub M.-L."/>
            <person name="Stein N."/>
            <person name="Thierry A."/>
            <person name="Trautwein-Schult A."/>
            <person name="Westhof E."/>
            <person name="Worch S."/>
            <person name="Dujon B."/>
            <person name="Souciet J.-L."/>
            <person name="Wincker P."/>
            <person name="Scholz U."/>
            <person name="Neuveglise N."/>
        </authorList>
    </citation>
    <scope>NUCLEOTIDE SEQUENCE</scope>
    <source>
        <strain evidence="6">LS3</strain>
    </source>
</reference>
<accession>A0A060T2Z6</accession>
<feature type="domain" description="NUP160 middle TPR" evidence="5">
    <location>
        <begin position="829"/>
        <end position="1048"/>
    </location>
</feature>
<evidence type="ECO:0000313" key="6">
    <source>
        <dbReference type="EMBL" id="CDP33242.1"/>
    </source>
</evidence>
<dbReference type="PhylomeDB" id="A0A060T2Z6"/>
<reference evidence="6" key="1">
    <citation type="submission" date="2014-02" db="EMBL/GenBank/DDBJ databases">
        <authorList>
            <person name="Genoscope - CEA"/>
        </authorList>
    </citation>
    <scope>NUCLEOTIDE SEQUENCE</scope>
    <source>
        <strain evidence="6">LS3</strain>
    </source>
</reference>
<dbReference type="InterPro" id="IPR021717">
    <property type="entry name" value="Nucleoporin_Nup160"/>
</dbReference>
<name>A0A060T2Z6_BLAAD</name>
<gene>
    <name evidence="6" type="ORF">GNLVRS02_ARAD1A05038g</name>
</gene>
<dbReference type="GO" id="GO:0005643">
    <property type="term" value="C:nuclear pore"/>
    <property type="evidence" value="ECO:0007669"/>
    <property type="project" value="UniProtKB-ARBA"/>
</dbReference>
<sequence length="1127" mass="126136">MVRTVLRRYKEAALHKPSDELGAEPLDLLLPLPEISESYGRRIAGDSDDESGAEESYYRDYVASQGGVVKMRSKTGPTQLISWRLVQKSTLIELEPVDIRAGSSSRALPFRKIRIKSPARIRPHCVATSESDDGKLVVDFIVSSGFLYTVVLPLDEFVSNTPTRLTSRNGVTWRSIKSPYSFDLKKPVLLHAVSSRFLVTPIADGSVVKFERLEDPLGEMVTTVLDDPHSGLSFSRLFPLVWNSGGSRVPGKPDLSVRAGMSVSSDPFSGHLVVLGVNRRIRVWNIITGEFILETDLDSQDSSADSRAMLLPDVCSYVRLSGEYLLTYIPSRDEAGIFKVWRLSEGKVQDLGPDFEVEAVTPDSSAVWLLGDLSMRILNSRISVWALWKSDTNSVVHSMTVGEGYRRVWFSSSPSPRTVHMHDEKNFITNIFGADGFSSRTIRTALPIYEEHYGSGQQQDAMELDNLTMSNLRQKVSEVVGSAVTLEMTAQGPDFNGYRSDLSTQCMRFYRLCCELEKQGSEALAMYVDDDPSDGSVIVVKSSYLTALRNSTSIELLYLNRSSRPSKELVNEVSILTNHEIETADSILRLLDILYEFRQSLSHNLQHELFGALEEDFSATNSFMTLEREVNLYETFIAAHLTESSLGTLVTALYDIPELDSVLQELLDTIRRGGSGVVETPLGYLTPYGSQLISKGTHEFGKIAKRVVFDVLTVVLMSSCHDDLVSEHTTAYAQFSALFKSLCSLLYLTSVGALTKKGQDDNDEDVDSSFRYALSFFEQIVLGTRLAHQGEIWSRLSSQDAVAESAVELYLKGYRDHVEEYMATYSPRDEYATFIQGMLLLTGDQEHRALALLKKASVGMASQKLTKNRIEILSRVDKELFRLGGGLDSDLWKYYLVMSEYAFAVGAESSALELAKLSTENSAFTTDAEKTDMYLKVAKYATARQFFDDAYAAVVELHMISPETSQQPLEEFVDAMAQSGNGRRLCEYPFIGFADYVTDYLNRMAKQYQSQSDVASIEYYKILYGWNVERGDYQAAAGCLYNQLLVLKDRAPVDFPVSDHLKIVELYMTVLNALSAIPSKDDRWLLAETADSRTALSHEDIYKEYNDFVFNRMTSLLNQGPLPQLQE</sequence>
<dbReference type="Pfam" id="PF23354">
    <property type="entry name" value="TPR_NUP160_120_M"/>
    <property type="match status" value="1"/>
</dbReference>
<evidence type="ECO:0000256" key="3">
    <source>
        <dbReference type="ARBA" id="ARBA00023242"/>
    </source>
</evidence>
<evidence type="ECO:0000256" key="2">
    <source>
        <dbReference type="ARBA" id="ARBA00022448"/>
    </source>
</evidence>
<evidence type="ECO:0000259" key="4">
    <source>
        <dbReference type="Pfam" id="PF11715"/>
    </source>
</evidence>
<dbReference type="InterPro" id="IPR056535">
    <property type="entry name" value="TPR_NUP160_M"/>
</dbReference>
<comment type="subcellular location">
    <subcellularLocation>
        <location evidence="1">Nucleus</location>
    </subcellularLocation>
</comment>
<dbReference type="InterPro" id="IPR059141">
    <property type="entry name" value="Beta-prop_Nup120_160"/>
</dbReference>
<dbReference type="Pfam" id="PF11715">
    <property type="entry name" value="Beta-prop_Nup120_160"/>
    <property type="match status" value="1"/>
</dbReference>
<proteinExistence type="predicted"/>
<dbReference type="PANTHER" id="PTHR21286:SF0">
    <property type="entry name" value="NUCLEAR PORE COMPLEX PROTEIN NUP160"/>
    <property type="match status" value="1"/>
</dbReference>
<evidence type="ECO:0000256" key="1">
    <source>
        <dbReference type="ARBA" id="ARBA00004123"/>
    </source>
</evidence>
<dbReference type="GO" id="GO:0017056">
    <property type="term" value="F:structural constituent of nuclear pore"/>
    <property type="evidence" value="ECO:0007669"/>
    <property type="project" value="TreeGrafter"/>
</dbReference>
<evidence type="ECO:0000259" key="5">
    <source>
        <dbReference type="Pfam" id="PF23354"/>
    </source>
</evidence>
<feature type="domain" description="Nucleoporin Nup120/160 beta-propeller" evidence="4">
    <location>
        <begin position="81"/>
        <end position="555"/>
    </location>
</feature>
<dbReference type="EMBL" id="HG937691">
    <property type="protein sequence ID" value="CDP33242.1"/>
    <property type="molecule type" value="Genomic_DNA"/>
</dbReference>
<dbReference type="AlphaFoldDB" id="A0A060T2Z6"/>
<organism evidence="6">
    <name type="scientific">Blastobotrys adeninivorans</name>
    <name type="common">Yeast</name>
    <name type="synonym">Arxula adeninivorans</name>
    <dbReference type="NCBI Taxonomy" id="409370"/>
    <lineage>
        <taxon>Eukaryota</taxon>
        <taxon>Fungi</taxon>
        <taxon>Dikarya</taxon>
        <taxon>Ascomycota</taxon>
        <taxon>Saccharomycotina</taxon>
        <taxon>Dipodascomycetes</taxon>
        <taxon>Dipodascales</taxon>
        <taxon>Trichomonascaceae</taxon>
        <taxon>Blastobotrys</taxon>
    </lineage>
</organism>
<keyword evidence="3" id="KW-0539">Nucleus</keyword>